<dbReference type="RefSeq" id="WP_024093468.1">
    <property type="nucleotide sequence ID" value="NZ_CBCRXL010000120.1"/>
</dbReference>
<reference evidence="3" key="1">
    <citation type="journal article" date="2023" name="J. Vet. Diagn. Invest.">
        <title>Oxytetracycline-resistant Paenibacillus larvae identified in commercial beekeeping operations in Saskatchewan using pooled honey sampling.</title>
        <authorList>
            <person name="Obshta O."/>
            <person name="Zabrodski M.W."/>
            <person name="Soomro T."/>
            <person name="Wilson G."/>
            <person name="Masood F."/>
            <person name="Thebeau J."/>
            <person name="Silva M.C.B."/>
            <person name="Biganski S."/>
            <person name="Kozii I.V."/>
            <person name="Koziy R.V."/>
            <person name="Raza M.F."/>
            <person name="Jose M.S."/>
            <person name="Simko E."/>
            <person name="Wood S.C."/>
        </authorList>
    </citation>
    <scope>NUCLEOTIDE SEQUENCE</scope>
    <source>
        <strain evidence="3">PL001</strain>
    </source>
</reference>
<evidence type="ECO:0000256" key="1">
    <source>
        <dbReference type="SAM" id="MobiDB-lite"/>
    </source>
</evidence>
<proteinExistence type="predicted"/>
<name>A0AAP5N0Q5_9BACL</name>
<gene>
    <name evidence="3" type="ORF">P7H09_02325</name>
</gene>
<comment type="caution">
    <text evidence="3">The sequence shown here is derived from an EMBL/GenBank/DDBJ whole genome shotgun (WGS) entry which is preliminary data.</text>
</comment>
<evidence type="ECO:0000313" key="4">
    <source>
        <dbReference type="Proteomes" id="UP001259239"/>
    </source>
</evidence>
<feature type="region of interest" description="Disordered" evidence="1">
    <location>
        <begin position="49"/>
        <end position="70"/>
    </location>
</feature>
<evidence type="ECO:0000256" key="2">
    <source>
        <dbReference type="SAM" id="SignalP"/>
    </source>
</evidence>
<organism evidence="3 4">
    <name type="scientific">Paenibacillus larvae</name>
    <dbReference type="NCBI Taxonomy" id="1464"/>
    <lineage>
        <taxon>Bacteria</taxon>
        <taxon>Bacillati</taxon>
        <taxon>Bacillota</taxon>
        <taxon>Bacilli</taxon>
        <taxon>Bacillales</taxon>
        <taxon>Paenibacillaceae</taxon>
        <taxon>Paenibacillus</taxon>
    </lineage>
</organism>
<protein>
    <submittedName>
        <fullName evidence="3">Uncharacterized protein</fullName>
    </submittedName>
</protein>
<accession>A0AAP5N0Q5</accession>
<dbReference type="AlphaFoldDB" id="A0AAP5N0Q5"/>
<dbReference type="Proteomes" id="UP001259239">
    <property type="component" value="Unassembled WGS sequence"/>
</dbReference>
<feature type="compositionally biased region" description="Basic residues" evidence="1">
    <location>
        <begin position="61"/>
        <end position="70"/>
    </location>
</feature>
<feature type="signal peptide" evidence="2">
    <location>
        <begin position="1"/>
        <end position="23"/>
    </location>
</feature>
<evidence type="ECO:0000313" key="3">
    <source>
        <dbReference type="EMBL" id="MDT2250242.1"/>
    </source>
</evidence>
<feature type="compositionally biased region" description="Basic and acidic residues" evidence="1">
    <location>
        <begin position="49"/>
        <end position="60"/>
    </location>
</feature>
<keyword evidence="2" id="KW-0732">Signal</keyword>
<reference evidence="3" key="2">
    <citation type="submission" date="2023-03" db="EMBL/GenBank/DDBJ databases">
        <authorList>
            <person name="Obshta O."/>
            <person name="Zabrodski M.W."/>
            <person name="Soomro T."/>
            <person name="Wilson G."/>
            <person name="Masood F."/>
            <person name="Thebeau J."/>
            <person name="Bezerra Da Silva M.C."/>
            <person name="Raza F."/>
            <person name="Biganski S."/>
            <person name="Jose M."/>
            <person name="Camilli M."/>
            <person name="Kozii I.V."/>
            <person name="Kozii R.V."/>
            <person name="Simko E."/>
            <person name="Wood S.C."/>
        </authorList>
    </citation>
    <scope>NUCLEOTIDE SEQUENCE</scope>
    <source>
        <strain evidence="3">PL001</strain>
    </source>
</reference>
<dbReference type="EMBL" id="JARQGV010000004">
    <property type="protein sequence ID" value="MDT2250242.1"/>
    <property type="molecule type" value="Genomic_DNA"/>
</dbReference>
<sequence>MKKKFYFSLVFIFTLASAAIGHAAYAYGGAGLSSYNRFEVKDNRSAKDFKEDRKTAEKWGKRNIKPGKKN</sequence>
<feature type="chain" id="PRO_5042905561" evidence="2">
    <location>
        <begin position="24"/>
        <end position="70"/>
    </location>
</feature>